<evidence type="ECO:0000313" key="2">
    <source>
        <dbReference type="Proteomes" id="UP000003438"/>
    </source>
</evidence>
<dbReference type="HOGENOM" id="CLU_888323_0_0_9"/>
<organism evidence="1 2">
    <name type="scientific">Subdoligranulum variabile DSM 15176</name>
    <dbReference type="NCBI Taxonomy" id="411471"/>
    <lineage>
        <taxon>Bacteria</taxon>
        <taxon>Bacillati</taxon>
        <taxon>Bacillota</taxon>
        <taxon>Clostridia</taxon>
        <taxon>Eubacteriales</taxon>
        <taxon>Oscillospiraceae</taxon>
        <taxon>Subdoligranulum</taxon>
    </lineage>
</organism>
<accession>D1PS12</accession>
<dbReference type="OrthoDB" id="9808239at2"/>
<dbReference type="EMBL" id="ACBY02000068">
    <property type="protein sequence ID" value="EFB74540.1"/>
    <property type="molecule type" value="Genomic_DNA"/>
</dbReference>
<dbReference type="InterPro" id="IPR010982">
    <property type="entry name" value="Lambda_DNA-bd_dom_sf"/>
</dbReference>
<evidence type="ECO:0000313" key="1">
    <source>
        <dbReference type="EMBL" id="EFB74540.1"/>
    </source>
</evidence>
<dbReference type="AlphaFoldDB" id="D1PS12"/>
<comment type="caution">
    <text evidence="1">The sequence shown here is derived from an EMBL/GenBank/DDBJ whole genome shotgun (WGS) entry which is preliminary data.</text>
</comment>
<gene>
    <name evidence="1" type="ORF">SUBVAR_07195</name>
</gene>
<dbReference type="eggNOG" id="ENOG5032Z0D">
    <property type="taxonomic scope" value="Bacteria"/>
</dbReference>
<name>D1PS12_9FIRM</name>
<reference evidence="1" key="1">
    <citation type="submission" date="2009-12" db="EMBL/GenBank/DDBJ databases">
        <authorList>
            <person name="Weinstock G."/>
            <person name="Sodergren E."/>
            <person name="Clifton S."/>
            <person name="Fulton L."/>
            <person name="Fulton B."/>
            <person name="Courtney L."/>
            <person name="Fronick C."/>
            <person name="Harrison M."/>
            <person name="Strong C."/>
            <person name="Farmer C."/>
            <person name="Delahaunty K."/>
            <person name="Markovic C."/>
            <person name="Hall O."/>
            <person name="Minx P."/>
            <person name="Tomlinson C."/>
            <person name="Mitreva M."/>
            <person name="Nelson J."/>
            <person name="Hou S."/>
            <person name="Wollam A."/>
            <person name="Pepin K.H."/>
            <person name="Johnson M."/>
            <person name="Bhonagiri V."/>
            <person name="Nash W.E."/>
            <person name="Warren W."/>
            <person name="Chinwalla A."/>
            <person name="Mardis E.R."/>
            <person name="Wilson R.K."/>
        </authorList>
    </citation>
    <scope>NUCLEOTIDE SEQUENCE [LARGE SCALE GENOMIC DNA]</scope>
    <source>
        <strain evidence="1">DSM 15176</strain>
    </source>
</reference>
<dbReference type="GO" id="GO:0003677">
    <property type="term" value="F:DNA binding"/>
    <property type="evidence" value="ECO:0007669"/>
    <property type="project" value="InterPro"/>
</dbReference>
<dbReference type="RefSeq" id="WP_007048540.1">
    <property type="nucleotide sequence ID" value="NZ_GG704771.1"/>
</dbReference>
<dbReference type="SUPFAM" id="SSF47413">
    <property type="entry name" value="lambda repressor-like DNA-binding domains"/>
    <property type="match status" value="1"/>
</dbReference>
<evidence type="ECO:0008006" key="3">
    <source>
        <dbReference type="Google" id="ProtNLM"/>
    </source>
</evidence>
<proteinExistence type="predicted"/>
<dbReference type="InterPro" id="IPR001387">
    <property type="entry name" value="Cro/C1-type_HTH"/>
</dbReference>
<protein>
    <recommendedName>
        <fullName evidence="3">HTH cro/C1-type domain-containing protein</fullName>
    </recommendedName>
</protein>
<dbReference type="STRING" id="411471.SUBVAR_07195"/>
<keyword evidence="2" id="KW-1185">Reference proteome</keyword>
<dbReference type="CDD" id="cd00093">
    <property type="entry name" value="HTH_XRE"/>
    <property type="match status" value="1"/>
</dbReference>
<dbReference type="Proteomes" id="UP000003438">
    <property type="component" value="Unassembled WGS sequence"/>
</dbReference>
<sequence length="313" mass="34954">MIGYSYQIQQKMIQTLQLYLKPVRQILGFGVQEFADLLGLTRQTINNLETQKNRMSPIQYIAISSLIDYFTDKRPELLPSLQSLLRFKFDETDEYSFEMMSGGSLVKKWIQCFADEAKQSGIPLNQTQHLLCSADERDLADRYRIFLDDTILQQAAFLQATQKFSIAMKESKNKFLVPLKAVEGLQMKLGSSDSEKANEAKAALQALIQLKEDSLVEIRGEKGDSSVVTTLVSVLAKFKRTNRLALLTENPALAQQVLALNNDTMGGFPIRVFHISKTGTLEDVGAKEVKQSSVESGGEALLQSAISGWSEID</sequence>
<dbReference type="Gene3D" id="1.10.260.40">
    <property type="entry name" value="lambda repressor-like DNA-binding domains"/>
    <property type="match status" value="1"/>
</dbReference>